<gene>
    <name evidence="1" type="ORF">QE399_002866</name>
</gene>
<dbReference type="Proteomes" id="UP001267710">
    <property type="component" value="Unassembled WGS sequence"/>
</dbReference>
<evidence type="ECO:0000313" key="2">
    <source>
        <dbReference type="Proteomes" id="UP001267710"/>
    </source>
</evidence>
<name>A0ABU1IEE9_9BURK</name>
<organism evidence="1 2">
    <name type="scientific">Paracidovorax wautersii</name>
    <dbReference type="NCBI Taxonomy" id="1177982"/>
    <lineage>
        <taxon>Bacteria</taxon>
        <taxon>Pseudomonadati</taxon>
        <taxon>Pseudomonadota</taxon>
        <taxon>Betaproteobacteria</taxon>
        <taxon>Burkholderiales</taxon>
        <taxon>Comamonadaceae</taxon>
        <taxon>Paracidovorax</taxon>
    </lineage>
</organism>
<accession>A0ABU1IEE9</accession>
<keyword evidence="2" id="KW-1185">Reference proteome</keyword>
<reference evidence="1 2" key="1">
    <citation type="submission" date="2023-08" db="EMBL/GenBank/DDBJ databases">
        <title>Functional and genomic diversity of the sorghum phyllosphere microbiome.</title>
        <authorList>
            <person name="Shade A."/>
        </authorList>
    </citation>
    <scope>NUCLEOTIDE SEQUENCE [LARGE SCALE GENOMIC DNA]</scope>
    <source>
        <strain evidence="1 2">SORGH_AS_0335</strain>
    </source>
</reference>
<sequence>MATHEEFIAPVEEVHQGFQILATPVESAGGEWSCNFLVIPPDPKHQRQTGQVQGPFATQKAAYHAGVAQARRVIDGSAGGGTASE</sequence>
<proteinExistence type="predicted"/>
<evidence type="ECO:0000313" key="1">
    <source>
        <dbReference type="EMBL" id="MDR6215177.1"/>
    </source>
</evidence>
<dbReference type="RefSeq" id="WP_309829576.1">
    <property type="nucleotide sequence ID" value="NZ_JAVIZX010000001.1"/>
</dbReference>
<comment type="caution">
    <text evidence="1">The sequence shown here is derived from an EMBL/GenBank/DDBJ whole genome shotgun (WGS) entry which is preliminary data.</text>
</comment>
<evidence type="ECO:0008006" key="3">
    <source>
        <dbReference type="Google" id="ProtNLM"/>
    </source>
</evidence>
<dbReference type="EMBL" id="JAVIZX010000001">
    <property type="protein sequence ID" value="MDR6215177.1"/>
    <property type="molecule type" value="Genomic_DNA"/>
</dbReference>
<protein>
    <recommendedName>
        <fullName evidence="3">Transcriptional activator HlyU</fullName>
    </recommendedName>
</protein>